<dbReference type="InterPro" id="IPR016064">
    <property type="entry name" value="NAD/diacylglycerol_kinase_sf"/>
</dbReference>
<accession>A0A3N2C148</accession>
<feature type="domain" description="DAGKc" evidence="1">
    <location>
        <begin position="5"/>
        <end position="134"/>
    </location>
</feature>
<organism evidence="2 3">
    <name type="scientific">Plantibacter flavus</name>
    <dbReference type="NCBI Taxonomy" id="150123"/>
    <lineage>
        <taxon>Bacteria</taxon>
        <taxon>Bacillati</taxon>
        <taxon>Actinomycetota</taxon>
        <taxon>Actinomycetes</taxon>
        <taxon>Micrococcales</taxon>
        <taxon>Microbacteriaceae</taxon>
        <taxon>Plantibacter</taxon>
    </lineage>
</organism>
<dbReference type="EMBL" id="RKHL01000001">
    <property type="protein sequence ID" value="ROR81229.1"/>
    <property type="molecule type" value="Genomic_DNA"/>
</dbReference>
<dbReference type="GO" id="GO:0005829">
    <property type="term" value="C:cytosol"/>
    <property type="evidence" value="ECO:0007669"/>
    <property type="project" value="TreeGrafter"/>
</dbReference>
<dbReference type="InterPro" id="IPR017438">
    <property type="entry name" value="ATP-NAD_kinase_N"/>
</dbReference>
<proteinExistence type="predicted"/>
<reference evidence="2 3" key="1">
    <citation type="submission" date="2018-11" db="EMBL/GenBank/DDBJ databases">
        <title>Sequencing the genomes of 1000 actinobacteria strains.</title>
        <authorList>
            <person name="Klenk H.-P."/>
        </authorList>
    </citation>
    <scope>NUCLEOTIDE SEQUENCE [LARGE SCALE GENOMIC DNA]</scope>
    <source>
        <strain evidence="2 3">DSM 14012</strain>
    </source>
</reference>
<sequence length="343" mass="36432">MTRGSTPPHAAVIYNPTRIQLERVTRLVDAAAAEAGWGPTSWIPTRERSTAVDQVAEALGGGASLVIAAGGDGTVREVAGAMRHTRTPFAVVPVGTANLFARNAGIPIDTATAVRAAFTGEERSVDVGVIDYRNPDGLQRSTPFLVMSGFGVDADMVAYADPVLKRRFGWIAYVVPIIRGLFRRDRPRVSWKEDGGPIRSGRTHTMFVGNCGTVSAGLDVLPDALLDDGVLDVLMVRSLEGWDGVRVTRWLHRANNPVARFSKGGRTRGGRVQPSAVETAGSAGGALRYLRIRRIDVTVSPPAEFQADGDGIGPVSAARLTVDPGALIVRLPATAARSGRLRP</sequence>
<name>A0A3N2C148_9MICO</name>
<dbReference type="PROSITE" id="PS50146">
    <property type="entry name" value="DAGK"/>
    <property type="match status" value="1"/>
</dbReference>
<dbReference type="SUPFAM" id="SSF111331">
    <property type="entry name" value="NAD kinase/diacylglycerol kinase-like"/>
    <property type="match status" value="1"/>
</dbReference>
<dbReference type="GO" id="GO:0016301">
    <property type="term" value="F:kinase activity"/>
    <property type="evidence" value="ECO:0007669"/>
    <property type="project" value="UniProtKB-KW"/>
</dbReference>
<keyword evidence="2" id="KW-0808">Transferase</keyword>
<dbReference type="GO" id="GO:0008929">
    <property type="term" value="F:methylglyoxal synthase activity"/>
    <property type="evidence" value="ECO:0007669"/>
    <property type="project" value="InterPro"/>
</dbReference>
<evidence type="ECO:0000259" key="1">
    <source>
        <dbReference type="PROSITE" id="PS50146"/>
    </source>
</evidence>
<dbReference type="PANTHER" id="PTHR30492:SF0">
    <property type="entry name" value="METHYLGLYOXAL SYNTHASE"/>
    <property type="match status" value="1"/>
</dbReference>
<evidence type="ECO:0000313" key="2">
    <source>
        <dbReference type="EMBL" id="ROR81229.1"/>
    </source>
</evidence>
<dbReference type="InterPro" id="IPR004363">
    <property type="entry name" value="Methylgl_synth"/>
</dbReference>
<dbReference type="InterPro" id="IPR045540">
    <property type="entry name" value="YegS/DAGK_C"/>
</dbReference>
<protein>
    <submittedName>
        <fullName evidence="2">Diacylglycerol kinase family enzyme</fullName>
    </submittedName>
</protein>
<keyword evidence="3" id="KW-1185">Reference proteome</keyword>
<dbReference type="Proteomes" id="UP000266915">
    <property type="component" value="Unassembled WGS sequence"/>
</dbReference>
<gene>
    <name evidence="2" type="ORF">EDD42_1283</name>
</gene>
<dbReference type="RefSeq" id="WP_085510444.1">
    <property type="nucleotide sequence ID" value="NZ_FXAP01000001.1"/>
</dbReference>
<dbReference type="Pfam" id="PF19279">
    <property type="entry name" value="YegS_C"/>
    <property type="match status" value="1"/>
</dbReference>
<dbReference type="AlphaFoldDB" id="A0A3N2C148"/>
<keyword evidence="2" id="KW-0418">Kinase</keyword>
<dbReference type="InterPro" id="IPR001206">
    <property type="entry name" value="Diacylglycerol_kinase_cat_dom"/>
</dbReference>
<dbReference type="Gene3D" id="2.60.200.40">
    <property type="match status" value="1"/>
</dbReference>
<dbReference type="PANTHER" id="PTHR30492">
    <property type="entry name" value="METHYLGLYOXAL SYNTHASE"/>
    <property type="match status" value="1"/>
</dbReference>
<comment type="caution">
    <text evidence="2">The sequence shown here is derived from an EMBL/GenBank/DDBJ whole genome shotgun (WGS) entry which is preliminary data.</text>
</comment>
<evidence type="ECO:0000313" key="3">
    <source>
        <dbReference type="Proteomes" id="UP000266915"/>
    </source>
</evidence>
<dbReference type="SMART" id="SM00046">
    <property type="entry name" value="DAGKc"/>
    <property type="match status" value="1"/>
</dbReference>
<dbReference type="GO" id="GO:0019242">
    <property type="term" value="P:methylglyoxal biosynthetic process"/>
    <property type="evidence" value="ECO:0007669"/>
    <property type="project" value="InterPro"/>
</dbReference>
<dbReference type="Pfam" id="PF00781">
    <property type="entry name" value="DAGK_cat"/>
    <property type="match status" value="1"/>
</dbReference>
<dbReference type="Gene3D" id="3.40.50.10330">
    <property type="entry name" value="Probable inorganic polyphosphate/atp-NAD kinase, domain 1"/>
    <property type="match status" value="1"/>
</dbReference>